<evidence type="ECO:0000256" key="1">
    <source>
        <dbReference type="ARBA" id="ARBA00004992"/>
    </source>
</evidence>
<accession>A0A8S5RLB0</accession>
<dbReference type="Gene3D" id="3.40.50.300">
    <property type="entry name" value="P-loop containing nucleotide triphosphate hydrolases"/>
    <property type="match status" value="1"/>
</dbReference>
<feature type="domain" description="Thymidylate kinase-like" evidence="10">
    <location>
        <begin position="13"/>
        <end position="206"/>
    </location>
</feature>
<dbReference type="InterPro" id="IPR018094">
    <property type="entry name" value="Thymidylate_kinase"/>
</dbReference>
<dbReference type="SUPFAM" id="SSF52540">
    <property type="entry name" value="P-loop containing nucleoside triphosphate hydrolases"/>
    <property type="match status" value="1"/>
</dbReference>
<dbReference type="HAMAP" id="MF_00165">
    <property type="entry name" value="Thymidylate_kinase"/>
    <property type="match status" value="1"/>
</dbReference>
<dbReference type="GO" id="GO:0006233">
    <property type="term" value="P:dTDP biosynthetic process"/>
    <property type="evidence" value="ECO:0007669"/>
    <property type="project" value="InterPro"/>
</dbReference>
<evidence type="ECO:0000256" key="3">
    <source>
        <dbReference type="ARBA" id="ARBA00012980"/>
    </source>
</evidence>
<keyword evidence="4" id="KW-0808">Transferase</keyword>
<dbReference type="GO" id="GO:0006235">
    <property type="term" value="P:dTTP biosynthetic process"/>
    <property type="evidence" value="ECO:0007669"/>
    <property type="project" value="TreeGrafter"/>
</dbReference>
<dbReference type="GO" id="GO:0004798">
    <property type="term" value="F:dTMP kinase activity"/>
    <property type="evidence" value="ECO:0007669"/>
    <property type="project" value="UniProtKB-EC"/>
</dbReference>
<evidence type="ECO:0000256" key="2">
    <source>
        <dbReference type="ARBA" id="ARBA00009776"/>
    </source>
</evidence>
<dbReference type="Pfam" id="PF02223">
    <property type="entry name" value="Thymidylate_kin"/>
    <property type="match status" value="1"/>
</dbReference>
<dbReference type="PANTHER" id="PTHR10344:SF4">
    <property type="entry name" value="UMP-CMP KINASE 2, MITOCHONDRIAL"/>
    <property type="match status" value="1"/>
</dbReference>
<dbReference type="CDD" id="cd01672">
    <property type="entry name" value="TMPK"/>
    <property type="match status" value="1"/>
</dbReference>
<evidence type="ECO:0000259" key="10">
    <source>
        <dbReference type="Pfam" id="PF02223"/>
    </source>
</evidence>
<dbReference type="InterPro" id="IPR039430">
    <property type="entry name" value="Thymidylate_kin-like_dom"/>
</dbReference>
<evidence type="ECO:0000313" key="11">
    <source>
        <dbReference type="EMBL" id="DAE31845.1"/>
    </source>
</evidence>
<keyword evidence="5" id="KW-0545">Nucleotide biosynthesis</keyword>
<keyword evidence="8" id="KW-0067">ATP-binding</keyword>
<comment type="pathway">
    <text evidence="1">Pyrimidine metabolism; dTTP biosynthesis.</text>
</comment>
<evidence type="ECO:0000256" key="9">
    <source>
        <dbReference type="ARBA" id="ARBA00048743"/>
    </source>
</evidence>
<dbReference type="GO" id="GO:0005524">
    <property type="term" value="F:ATP binding"/>
    <property type="evidence" value="ECO:0007669"/>
    <property type="project" value="UniProtKB-KW"/>
</dbReference>
<evidence type="ECO:0000256" key="7">
    <source>
        <dbReference type="ARBA" id="ARBA00022777"/>
    </source>
</evidence>
<dbReference type="InterPro" id="IPR027417">
    <property type="entry name" value="P-loop_NTPase"/>
</dbReference>
<name>A0A8S5RLB0_9VIRU</name>
<dbReference type="EC" id="2.7.4.9" evidence="3"/>
<dbReference type="EMBL" id="BK059112">
    <property type="protein sequence ID" value="DAE31845.1"/>
    <property type="molecule type" value="Genomic_DNA"/>
</dbReference>
<evidence type="ECO:0000256" key="6">
    <source>
        <dbReference type="ARBA" id="ARBA00022741"/>
    </source>
</evidence>
<reference evidence="11" key="1">
    <citation type="journal article" date="2021" name="Proc. Natl. Acad. Sci. U.S.A.">
        <title>A Catalog of Tens of Thousands of Viruses from Human Metagenomes Reveals Hidden Associations with Chronic Diseases.</title>
        <authorList>
            <person name="Tisza M.J."/>
            <person name="Buck C.B."/>
        </authorList>
    </citation>
    <scope>NUCLEOTIDE SEQUENCE</scope>
    <source>
        <strain evidence="11">CtEQ64</strain>
    </source>
</reference>
<keyword evidence="6" id="KW-0547">Nucleotide-binding</keyword>
<evidence type="ECO:0000256" key="5">
    <source>
        <dbReference type="ARBA" id="ARBA00022727"/>
    </source>
</evidence>
<proteinExistence type="inferred from homology"/>
<keyword evidence="7 11" id="KW-0418">Kinase</keyword>
<dbReference type="GO" id="GO:0006227">
    <property type="term" value="P:dUDP biosynthetic process"/>
    <property type="evidence" value="ECO:0007669"/>
    <property type="project" value="TreeGrafter"/>
</dbReference>
<comment type="catalytic activity">
    <reaction evidence="9">
        <text>dTMP + ATP = dTDP + ADP</text>
        <dbReference type="Rhea" id="RHEA:13517"/>
        <dbReference type="ChEBI" id="CHEBI:30616"/>
        <dbReference type="ChEBI" id="CHEBI:58369"/>
        <dbReference type="ChEBI" id="CHEBI:63528"/>
        <dbReference type="ChEBI" id="CHEBI:456216"/>
        <dbReference type="EC" id="2.7.4.9"/>
    </reaction>
</comment>
<comment type="similarity">
    <text evidence="2">Belongs to the thymidylate kinase family.</text>
</comment>
<organism evidence="11">
    <name type="scientific">virus sp. ctEQ64</name>
    <dbReference type="NCBI Taxonomy" id="2825809"/>
    <lineage>
        <taxon>Viruses</taxon>
    </lineage>
</organism>
<sequence>MSFNNKRAKLIVLDGGDGCGKNTQTLKLVERLQAEGKKVKYLTFPDYNKDTSVFVKKYLNGDFGDRESVKPQVASLFFALDRYATIQEWKSIFEDPDMIVICDRYVTSNMLYQMVRYENNDQQLAFLRWLETTEYDLLDLPTPDIVLFLTLPLYVRKDMLLNRLGKTGGSTGDIHERDMDYLRQIDEAQYKLINKMNMVQIDCSNEDTVKSIDEIHELIYNTLQEKGMI</sequence>
<evidence type="ECO:0000256" key="8">
    <source>
        <dbReference type="ARBA" id="ARBA00022840"/>
    </source>
</evidence>
<protein>
    <recommendedName>
        <fullName evidence="3">dTMP kinase</fullName>
        <ecNumber evidence="3">2.7.4.9</ecNumber>
    </recommendedName>
</protein>
<dbReference type="PANTHER" id="PTHR10344">
    <property type="entry name" value="THYMIDYLATE KINASE"/>
    <property type="match status" value="1"/>
</dbReference>
<evidence type="ECO:0000256" key="4">
    <source>
        <dbReference type="ARBA" id="ARBA00022679"/>
    </source>
</evidence>